<organism evidence="1 2">
    <name type="scientific">Chelatococcus reniformis</name>
    <dbReference type="NCBI Taxonomy" id="1494448"/>
    <lineage>
        <taxon>Bacteria</taxon>
        <taxon>Pseudomonadati</taxon>
        <taxon>Pseudomonadota</taxon>
        <taxon>Alphaproteobacteria</taxon>
        <taxon>Hyphomicrobiales</taxon>
        <taxon>Chelatococcaceae</taxon>
        <taxon>Chelatococcus</taxon>
    </lineage>
</organism>
<gene>
    <name evidence="1" type="ORF">GCM10010994_41190</name>
</gene>
<reference evidence="1" key="1">
    <citation type="journal article" date="2014" name="Int. J. Syst. Evol. Microbiol.">
        <title>Complete genome sequence of Corynebacterium casei LMG S-19264T (=DSM 44701T), isolated from a smear-ripened cheese.</title>
        <authorList>
            <consortium name="US DOE Joint Genome Institute (JGI-PGF)"/>
            <person name="Walter F."/>
            <person name="Albersmeier A."/>
            <person name="Kalinowski J."/>
            <person name="Ruckert C."/>
        </authorList>
    </citation>
    <scope>NUCLEOTIDE SEQUENCE</scope>
    <source>
        <strain evidence="1">CGMCC 1.12919</strain>
    </source>
</reference>
<proteinExistence type="predicted"/>
<sequence>MFDLFDSWVSLTCDTALMALGAQQVIGLRLVKMAAGGTQAEVEMQRMVAEKSSAFVEAQLAMLSALAAGQSHRVAAVALTPYARRVRANHARLSRS</sequence>
<keyword evidence="2" id="KW-1185">Reference proteome</keyword>
<accession>A0A916XL11</accession>
<name>A0A916XL11_9HYPH</name>
<dbReference type="RefSeq" id="WP_188611047.1">
    <property type="nucleotide sequence ID" value="NZ_BMGG01000007.1"/>
</dbReference>
<reference evidence="1" key="2">
    <citation type="submission" date="2020-09" db="EMBL/GenBank/DDBJ databases">
        <authorList>
            <person name="Sun Q."/>
            <person name="Zhou Y."/>
        </authorList>
    </citation>
    <scope>NUCLEOTIDE SEQUENCE</scope>
    <source>
        <strain evidence="1">CGMCC 1.12919</strain>
    </source>
</reference>
<dbReference type="EMBL" id="BMGG01000007">
    <property type="protein sequence ID" value="GGC78798.1"/>
    <property type="molecule type" value="Genomic_DNA"/>
</dbReference>
<dbReference type="AlphaFoldDB" id="A0A916XL11"/>
<evidence type="ECO:0000313" key="1">
    <source>
        <dbReference type="EMBL" id="GGC78798.1"/>
    </source>
</evidence>
<dbReference type="Proteomes" id="UP000637002">
    <property type="component" value="Unassembled WGS sequence"/>
</dbReference>
<evidence type="ECO:0008006" key="3">
    <source>
        <dbReference type="Google" id="ProtNLM"/>
    </source>
</evidence>
<evidence type="ECO:0000313" key="2">
    <source>
        <dbReference type="Proteomes" id="UP000637002"/>
    </source>
</evidence>
<comment type="caution">
    <text evidence="1">The sequence shown here is derived from an EMBL/GenBank/DDBJ whole genome shotgun (WGS) entry which is preliminary data.</text>
</comment>
<protein>
    <recommendedName>
        <fullName evidence="3">Antibiotic ABC transporter</fullName>
    </recommendedName>
</protein>